<proteinExistence type="predicted"/>
<evidence type="ECO:0000313" key="3">
    <source>
        <dbReference type="Proteomes" id="UP000284476"/>
    </source>
</evidence>
<name>A0A443JGH6_9RHOB</name>
<dbReference type="InterPro" id="IPR021263">
    <property type="entry name" value="DUF2840"/>
</dbReference>
<accession>A0A443JGH6</accession>
<protein>
    <submittedName>
        <fullName evidence="2">DUF2840 domain-containing protein</fullName>
    </submittedName>
</protein>
<dbReference type="EMBL" id="SAUZ01000015">
    <property type="protein sequence ID" value="RWR19503.1"/>
    <property type="molecule type" value="Genomic_DNA"/>
</dbReference>
<sequence>MTREGASAAQGGDPPDAAPFMTLVEPTFHRRKIEHWIRFGRKSYERIIDRRRSVVGFAPDSTFAIVRWAASDYGTVVSRIDILLAVRRGEPFQTLPFVRPGGDILLRLDGWPKVQRALVAIDAVETLGIDPADASPDYWRHAHNRLTVGLEPNPYTSERHAAWMNRRRVSPGPRSGEDAPVRRPEGLAP</sequence>
<organism evidence="2 3">
    <name type="scientific">Paenirhodobacter populi</name>
    <dbReference type="NCBI Taxonomy" id="2306993"/>
    <lineage>
        <taxon>Bacteria</taxon>
        <taxon>Pseudomonadati</taxon>
        <taxon>Pseudomonadota</taxon>
        <taxon>Alphaproteobacteria</taxon>
        <taxon>Rhodobacterales</taxon>
        <taxon>Rhodobacter group</taxon>
        <taxon>Paenirhodobacter</taxon>
    </lineage>
</organism>
<comment type="caution">
    <text evidence="2">The sequence shown here is derived from an EMBL/GenBank/DDBJ whole genome shotgun (WGS) entry which is preliminary data.</text>
</comment>
<dbReference type="RefSeq" id="WP_128209259.1">
    <property type="nucleotide sequence ID" value="NZ_JBHRSO010000063.1"/>
</dbReference>
<reference evidence="2 3" key="2">
    <citation type="submission" date="2019-01" db="EMBL/GenBank/DDBJ databases">
        <authorList>
            <person name="Li Y."/>
        </authorList>
    </citation>
    <scope>NUCLEOTIDE SEQUENCE [LARGE SCALE GENOMIC DNA]</scope>
    <source>
        <strain evidence="2 3">SK2B-1</strain>
    </source>
</reference>
<reference evidence="2 3" key="1">
    <citation type="submission" date="2019-01" db="EMBL/GenBank/DDBJ databases">
        <title>Sinorhodobacter populi sp. nov. isolated from the symptomatic bark tissue of Populus euramericana canker.</title>
        <authorList>
            <person name="Xu G."/>
        </authorList>
    </citation>
    <scope>NUCLEOTIDE SEQUENCE [LARGE SCALE GENOMIC DNA]</scope>
    <source>
        <strain evidence="2 3">SK2B-1</strain>
    </source>
</reference>
<dbReference type="AlphaFoldDB" id="A0A443JGH6"/>
<dbReference type="Proteomes" id="UP000284476">
    <property type="component" value="Unassembled WGS sequence"/>
</dbReference>
<evidence type="ECO:0000313" key="2">
    <source>
        <dbReference type="EMBL" id="RWR19503.1"/>
    </source>
</evidence>
<feature type="region of interest" description="Disordered" evidence="1">
    <location>
        <begin position="164"/>
        <end position="189"/>
    </location>
</feature>
<feature type="compositionally biased region" description="Basic and acidic residues" evidence="1">
    <location>
        <begin position="175"/>
        <end position="189"/>
    </location>
</feature>
<gene>
    <name evidence="2" type="ORF">D2T30_13335</name>
</gene>
<evidence type="ECO:0000256" key="1">
    <source>
        <dbReference type="SAM" id="MobiDB-lite"/>
    </source>
</evidence>
<dbReference type="Pfam" id="PF11000">
    <property type="entry name" value="DUF2840"/>
    <property type="match status" value="1"/>
</dbReference>